<keyword evidence="2" id="KW-1185">Reference proteome</keyword>
<dbReference type="Proteomes" id="UP001177023">
    <property type="component" value="Unassembled WGS sequence"/>
</dbReference>
<dbReference type="AlphaFoldDB" id="A0AA36CIF4"/>
<gene>
    <name evidence="1" type="ORF">MSPICULIGERA_LOCUS8123</name>
</gene>
<reference evidence="1" key="1">
    <citation type="submission" date="2023-06" db="EMBL/GenBank/DDBJ databases">
        <authorList>
            <person name="Delattre M."/>
        </authorList>
    </citation>
    <scope>NUCLEOTIDE SEQUENCE</scope>
    <source>
        <strain evidence="1">AF72</strain>
    </source>
</reference>
<comment type="caution">
    <text evidence="1">The sequence shown here is derived from an EMBL/GenBank/DDBJ whole genome shotgun (WGS) entry which is preliminary data.</text>
</comment>
<name>A0AA36CIF4_9BILA</name>
<evidence type="ECO:0000313" key="2">
    <source>
        <dbReference type="Proteomes" id="UP001177023"/>
    </source>
</evidence>
<dbReference type="EMBL" id="CATQJA010002090">
    <property type="protein sequence ID" value="CAJ0569654.1"/>
    <property type="molecule type" value="Genomic_DNA"/>
</dbReference>
<protein>
    <submittedName>
        <fullName evidence="1">Uncharacterized protein</fullName>
    </submittedName>
</protein>
<evidence type="ECO:0000313" key="1">
    <source>
        <dbReference type="EMBL" id="CAJ0569654.1"/>
    </source>
</evidence>
<feature type="non-terminal residue" evidence="1">
    <location>
        <position position="151"/>
    </location>
</feature>
<accession>A0AA36CIF4</accession>
<sequence length="151" mass="17393">MELLPELWKNVIQRNPNFCDHVCHAWLARSLRLMELQNGHMSSREGIEKNNEQIPESSFIGVYTTKSYGNKKKRAGLFKQASVSIKKVGKVTWKPSGQRKITGTWFGLAESLIEQYNAHIMDVEEVHEREMKLIVWKHFILALAQCLLNAA</sequence>
<proteinExistence type="predicted"/>
<organism evidence="1 2">
    <name type="scientific">Mesorhabditis spiculigera</name>
    <dbReference type="NCBI Taxonomy" id="96644"/>
    <lineage>
        <taxon>Eukaryota</taxon>
        <taxon>Metazoa</taxon>
        <taxon>Ecdysozoa</taxon>
        <taxon>Nematoda</taxon>
        <taxon>Chromadorea</taxon>
        <taxon>Rhabditida</taxon>
        <taxon>Rhabditina</taxon>
        <taxon>Rhabditomorpha</taxon>
        <taxon>Rhabditoidea</taxon>
        <taxon>Rhabditidae</taxon>
        <taxon>Mesorhabditinae</taxon>
        <taxon>Mesorhabditis</taxon>
    </lineage>
</organism>